<organism evidence="1 2">
    <name type="scientific">Methylopila musalis</name>
    <dbReference type="NCBI Taxonomy" id="1134781"/>
    <lineage>
        <taxon>Bacteria</taxon>
        <taxon>Pseudomonadati</taxon>
        <taxon>Pseudomonadota</taxon>
        <taxon>Alphaproteobacteria</taxon>
        <taxon>Hyphomicrobiales</taxon>
        <taxon>Methylopilaceae</taxon>
        <taxon>Methylopila</taxon>
    </lineage>
</organism>
<evidence type="ECO:0000313" key="2">
    <source>
        <dbReference type="Proteomes" id="UP001597171"/>
    </source>
</evidence>
<evidence type="ECO:0000313" key="1">
    <source>
        <dbReference type="EMBL" id="MFD1332568.1"/>
    </source>
</evidence>
<sequence length="322" mass="35287">MTPPSAPPAAAEIELRTEVARELSAPQPAAVAAFAQALAERARGAAAGVLFYGSALRTGETDGLLDFYVLLDDLADWDAGRLARAANAALPPNVEYAEHEAADGSRLRAKIAIMTVAQFRRHARWESRDTTIWTRFAQPAALAFVRDDAARDAIAEAIAVAVRSAAWWAARLGPERGPAEAFWTALFRRTYASELRVESASRPSDIVARAPERFARLLELAWAADGLAVDRSGGGELTPAIDAAERARGERAWKKRRRLAKPLNLARLAKAAFTFSGGADYIAWKIERHSGHRIEVTPFQRRLPLLAAAPVLWRLWRRGVLR</sequence>
<dbReference type="RefSeq" id="WP_378775782.1">
    <property type="nucleotide sequence ID" value="NZ_JBHTMX010000100.1"/>
</dbReference>
<evidence type="ECO:0008006" key="3">
    <source>
        <dbReference type="Google" id="ProtNLM"/>
    </source>
</evidence>
<protein>
    <recommendedName>
        <fullName evidence="3">Phosphatidate cytidylyltransferase</fullName>
    </recommendedName>
</protein>
<proteinExistence type="predicted"/>
<comment type="caution">
    <text evidence="1">The sequence shown here is derived from an EMBL/GenBank/DDBJ whole genome shotgun (WGS) entry which is preliminary data.</text>
</comment>
<accession>A0ABW3Z971</accession>
<gene>
    <name evidence="1" type="ORF">ACFQ4O_11225</name>
</gene>
<name>A0ABW3Z971_9HYPH</name>
<reference evidence="2" key="1">
    <citation type="journal article" date="2019" name="Int. J. Syst. Evol. Microbiol.">
        <title>The Global Catalogue of Microorganisms (GCM) 10K type strain sequencing project: providing services to taxonomists for standard genome sequencing and annotation.</title>
        <authorList>
            <consortium name="The Broad Institute Genomics Platform"/>
            <consortium name="The Broad Institute Genome Sequencing Center for Infectious Disease"/>
            <person name="Wu L."/>
            <person name="Ma J."/>
        </authorList>
    </citation>
    <scope>NUCLEOTIDE SEQUENCE [LARGE SCALE GENOMIC DNA]</scope>
    <source>
        <strain evidence="2">CCUG 61696</strain>
    </source>
</reference>
<dbReference type="Proteomes" id="UP001597171">
    <property type="component" value="Unassembled WGS sequence"/>
</dbReference>
<keyword evidence="2" id="KW-1185">Reference proteome</keyword>
<dbReference type="EMBL" id="JBHTMX010000100">
    <property type="protein sequence ID" value="MFD1332568.1"/>
    <property type="molecule type" value="Genomic_DNA"/>
</dbReference>